<keyword evidence="2" id="KW-1185">Reference proteome</keyword>
<reference evidence="1 2" key="1">
    <citation type="submission" date="2023-08" db="EMBL/GenBank/DDBJ databases">
        <authorList>
            <person name="Buchebner-Jance M."/>
        </authorList>
    </citation>
    <scope>NUCLEOTIDE SEQUENCE [LARGE SCALE GENOMIC DNA]</scope>
    <source>
        <strain evidence="1 2">NCIMB 15475</strain>
    </source>
</reference>
<gene>
    <name evidence="1" type="ORF">LACZS2_002291</name>
</gene>
<organism evidence="1 2">
    <name type="scientific">Lacticaseibacillus zeae subsp. silagei</name>
    <dbReference type="NCBI Taxonomy" id="3068307"/>
    <lineage>
        <taxon>Bacteria</taxon>
        <taxon>Bacillati</taxon>
        <taxon>Bacillota</taxon>
        <taxon>Bacilli</taxon>
        <taxon>Lactobacillales</taxon>
        <taxon>Lactobacillaceae</taxon>
        <taxon>Lacticaseibacillus</taxon>
    </lineage>
</organism>
<accession>A0ABD7Z811</accession>
<dbReference type="GeneID" id="93269971"/>
<protein>
    <submittedName>
        <fullName evidence="1">Uncharacterized protein</fullName>
    </submittedName>
</protein>
<sequence>MNDKMSGQKEAIISDYSLSQVRAGANRVISQPFEGLKNWIGELFRGRH</sequence>
<evidence type="ECO:0000313" key="1">
    <source>
        <dbReference type="EMBL" id="WLV83085.1"/>
    </source>
</evidence>
<name>A0ABD7Z811_LACZE</name>
<dbReference type="AlphaFoldDB" id="A0ABD7Z811"/>
<dbReference type="Proteomes" id="UP001229832">
    <property type="component" value="Chromosome"/>
</dbReference>
<dbReference type="NCBIfam" id="NF046113">
    <property type="entry name" value="BLP_Lacticasei"/>
    <property type="match status" value="1"/>
</dbReference>
<proteinExistence type="predicted"/>
<dbReference type="EMBL" id="CP132485">
    <property type="protein sequence ID" value="WLV83085.1"/>
    <property type="molecule type" value="Genomic_DNA"/>
</dbReference>
<dbReference type="RefSeq" id="WP_168165295.1">
    <property type="nucleotide sequence ID" value="NZ_CP132484.1"/>
</dbReference>
<evidence type="ECO:0000313" key="2">
    <source>
        <dbReference type="Proteomes" id="UP001229832"/>
    </source>
</evidence>